<evidence type="ECO:0000313" key="1">
    <source>
        <dbReference type="EMBL" id="KKB42949.1"/>
    </source>
</evidence>
<gene>
    <name evidence="1" type="ORF">QY95_03056</name>
</gene>
<evidence type="ECO:0000313" key="2">
    <source>
        <dbReference type="Proteomes" id="UP000031563"/>
    </source>
</evidence>
<dbReference type="RefSeq" id="WP_040047787.1">
    <property type="nucleotide sequence ID" value="NZ_JWIR02000006.1"/>
</dbReference>
<keyword evidence="2" id="KW-1185">Reference proteome</keyword>
<reference evidence="1" key="1">
    <citation type="submission" date="2015-02" db="EMBL/GenBank/DDBJ databases">
        <title>Genome Assembly of Bacillaceae bacterium MTCC 8252.</title>
        <authorList>
            <person name="Verma A."/>
            <person name="Khatri I."/>
            <person name="Mual P."/>
            <person name="Subramanian S."/>
            <person name="Krishnamurthi S."/>
        </authorList>
    </citation>
    <scope>NUCLEOTIDE SEQUENCE [LARGE SCALE GENOMIC DNA]</scope>
    <source>
        <strain evidence="1">MTCC 8252</strain>
    </source>
</reference>
<dbReference type="Proteomes" id="UP000031563">
    <property type="component" value="Unassembled WGS sequence"/>
</dbReference>
<dbReference type="InterPro" id="IPR014198">
    <property type="entry name" value="Spore_III_AB"/>
</dbReference>
<protein>
    <submittedName>
        <fullName evidence="1">Stage III sporulation protein AB</fullName>
    </submittedName>
</protein>
<dbReference type="NCBIfam" id="TIGR02833">
    <property type="entry name" value="spore_III_AB"/>
    <property type="match status" value="1"/>
</dbReference>
<accession>A0A0F5IBG9</accession>
<dbReference type="AlphaFoldDB" id="A0A0F5IBG9"/>
<organism evidence="1 2">
    <name type="scientific">Bacillus thermotolerans</name>
    <name type="common">Quasibacillus thermotolerans</name>
    <dbReference type="NCBI Taxonomy" id="1221996"/>
    <lineage>
        <taxon>Bacteria</taxon>
        <taxon>Bacillati</taxon>
        <taxon>Bacillota</taxon>
        <taxon>Bacilli</taxon>
        <taxon>Bacillales</taxon>
        <taxon>Bacillaceae</taxon>
        <taxon>Bacillus</taxon>
    </lineage>
</organism>
<dbReference type="STRING" id="1221996.QY95_03056"/>
<dbReference type="PIRSF" id="PIRSF021435">
    <property type="entry name" value="SpoIIIAB"/>
    <property type="match status" value="1"/>
</dbReference>
<proteinExistence type="predicted"/>
<dbReference type="Pfam" id="PF09548">
    <property type="entry name" value="Spore_III_AB"/>
    <property type="match status" value="1"/>
</dbReference>
<dbReference type="OrthoDB" id="1957909at2"/>
<dbReference type="EMBL" id="JWIR02000006">
    <property type="protein sequence ID" value="KKB42949.1"/>
    <property type="molecule type" value="Genomic_DNA"/>
</dbReference>
<sequence length="170" mass="19816">MKWLGILLILTASFWIGMEQSRKLSDRTKQIRLLRTALQSLEAEIVHGFTPLHESARKLSERLPQPLSELFASFSELLMSTEWDAKEAWKASLNQVWPRTALTQNEWNILIDFGETVGKYDRLTEQKQIAIAMSHLEHQEEEAREKQRRYGHMIRSLSWLGGLLIVLLLF</sequence>
<comment type="caution">
    <text evidence="1">The sequence shown here is derived from an EMBL/GenBank/DDBJ whole genome shotgun (WGS) entry which is preliminary data.</text>
</comment>
<name>A0A0F5IBG9_BACTR</name>